<dbReference type="Proteomes" id="UP001163328">
    <property type="component" value="Chromosome"/>
</dbReference>
<evidence type="ECO:0000313" key="1">
    <source>
        <dbReference type="EMBL" id="UYW01136.1"/>
    </source>
</evidence>
<organism evidence="1 2">
    <name type="scientific">Flavobacterium agricola</name>
    <dbReference type="NCBI Taxonomy" id="2870839"/>
    <lineage>
        <taxon>Bacteria</taxon>
        <taxon>Pseudomonadati</taxon>
        <taxon>Bacteroidota</taxon>
        <taxon>Flavobacteriia</taxon>
        <taxon>Flavobacteriales</taxon>
        <taxon>Flavobacteriaceae</taxon>
        <taxon>Flavobacterium</taxon>
    </lineage>
</organism>
<evidence type="ECO:0000313" key="2">
    <source>
        <dbReference type="Proteomes" id="UP001163328"/>
    </source>
</evidence>
<dbReference type="Pfam" id="PF11306">
    <property type="entry name" value="DUF3108"/>
    <property type="match status" value="1"/>
</dbReference>
<protein>
    <submittedName>
        <fullName evidence="1">DUF3108 domain-containing protein</fullName>
    </submittedName>
</protein>
<proteinExistence type="predicted"/>
<dbReference type="EMBL" id="CP081495">
    <property type="protein sequence ID" value="UYW01136.1"/>
    <property type="molecule type" value="Genomic_DNA"/>
</dbReference>
<name>A0ABY6LXV3_9FLAO</name>
<accession>A0ABY6LXV3</accession>
<dbReference type="RefSeq" id="WP_264433542.1">
    <property type="nucleotide sequence ID" value="NZ_CP081495.1"/>
</dbReference>
<dbReference type="InterPro" id="IPR021457">
    <property type="entry name" value="DUF3108"/>
</dbReference>
<keyword evidence="2" id="KW-1185">Reference proteome</keyword>
<reference evidence="1" key="1">
    <citation type="submission" date="2021-08" db="EMBL/GenBank/DDBJ databases">
        <title>Flavobacterium sp. strain CC-SYL302.</title>
        <authorList>
            <person name="Lin S.-Y."/>
            <person name="Lee T.-H."/>
            <person name="Young C.-C."/>
        </authorList>
    </citation>
    <scope>NUCLEOTIDE SEQUENCE</scope>
    <source>
        <strain evidence="1">CC-SYL302</strain>
    </source>
</reference>
<sequence length="256" mass="29760">MKKLLYITFTFLLSISPSLYSQKAYDSGEYFKFKIHYGIINAGYATVELKDIMYQGKNVFQAKGYGWTTGLTKALFKVEDDYQTIFDKNNNKPYQFIRKINEGGYIKNQQGFFDPAKQNVFVKDFKNNTEKTFDVTPNVQDIMSSFYYLRNHPDIDKLKEGESIVIDMFFDDEIYKFRLKYLGKENLNTKFGKLSSMKFRPYVQSGRIFKEKESLTVWVSDDINKVPLLIKADLLVGSLKASLIEVKGLQQPLNTN</sequence>
<gene>
    <name evidence="1" type="ORF">K5I29_11800</name>
</gene>